<keyword evidence="1" id="KW-0540">Nuclease</keyword>
<keyword evidence="8" id="KW-0238">DNA-binding</keyword>
<comment type="caution">
    <text evidence="17">The sequence shown here is derived from an EMBL/GenBank/DDBJ whole genome shotgun (WGS) entry which is preliminary data.</text>
</comment>
<keyword evidence="9" id="KW-0234">DNA repair</keyword>
<keyword evidence="10" id="KW-0413">Isomerase</keyword>
<dbReference type="EMBL" id="JACHON010000001">
    <property type="protein sequence ID" value="MBB6511526.1"/>
    <property type="molecule type" value="Genomic_DNA"/>
</dbReference>
<evidence type="ECO:0000256" key="13">
    <source>
        <dbReference type="ARBA" id="ARBA00048988"/>
    </source>
</evidence>
<dbReference type="InterPro" id="IPR000212">
    <property type="entry name" value="DNA_helicase_UvrD/REP"/>
</dbReference>
<dbReference type="Gene3D" id="1.10.486.10">
    <property type="entry name" value="PCRA, domain 4"/>
    <property type="match status" value="1"/>
</dbReference>
<evidence type="ECO:0000256" key="11">
    <source>
        <dbReference type="ARBA" id="ARBA00034617"/>
    </source>
</evidence>
<evidence type="ECO:0000256" key="5">
    <source>
        <dbReference type="ARBA" id="ARBA00022806"/>
    </source>
</evidence>
<sequence>MSKSIVDQEARDKIKNNLTTNFLIEAGAGSGKTTSLVGRMVNLIYSGTCPIEKIVAITFTRKAADELKLRFQVELEKKWKDETDTTKQKRLSVAIQNMEKCFIGTVHSFCSKLLRERPMEAKLDINFQELEEAEDDELLEEAWHLYLYQLKDSHGQELKDVNELGINEDDLFNYFKTTKMKDYTDLEWVTKRIDKPDLKSSFHSFSLLIKEAARLLPNEEPEKGYDPLQKSLISALMKIRHMDESKDNDIMVIFKLFNKKLKPTFNRWKPEYKEDVRYYSEKITDEFEKSIKPILQSWWEYSHPIVIKFLAGALEAYEELKRQRSLLNYQDLLLKATSLLKENAEVRGYFQQKYQCLLVDEFQDTDPIQAEMMFFLTSEDLQEKVWTNCKPRAGSLFVVGDPKQAIYRFRRADIDTYNRVKELIEEHGGEVLQLIMNFRTVNTVTESLNQVFEQLLPEKETTYQAAYRALHAYHEDDRTSLTGIKQITVPVDYSRKNDVLAKDADNIARYIKERINEGYPAKDFMVLNRYNEGIATYAQAIEDLGIPVSVSGSIQIGELIEFRDMLTVLETFIDPTDSVAFVATLRSNFFGISDEDLYQWKQAKGSFTLYSAIPEDIPEETKKKFELALSKLSTYQKWIRNFTPTVAIEKIMEDIGFYALLVHHQLGKAAHKSLLQILERLKKEESIGNTTYHSIFQTFCHMVNEKTEVANLEQDASAVRVMNIHKAKGLEAPIVFLAHPSKQVKTASIVDKHIKRDDHGSKGYFSFTINKKPVALPLEWDAWREEELSYLIEEEIRILYVAATRAEKALIISSSAKSNKNNPWKELLTIENIEEVEISDEELSTTEPAYLHITDYHRETRNPLDWLDKRKEATYEWWSPTDDKGVLAMEREVGGGKEWGTVIHDVLEKVVQKEDVTHFVRNALSRHDLPLEREVEVYEYIQAFKNSDIWMMLDSAEEVLTEVPFNLKVSQDDQLYSLMPMEDQQQDVYVTGIIDLIYKLDGEWFIVDYKTDRAKKANDFSRLKDFYHEQILFYQNAWEHMTGEKVRDVKLFFFSETVEESLK</sequence>
<evidence type="ECO:0000256" key="8">
    <source>
        <dbReference type="ARBA" id="ARBA00023125"/>
    </source>
</evidence>
<dbReference type="SUPFAM" id="SSF52540">
    <property type="entry name" value="P-loop containing nucleoside triphosphate hydrolases"/>
    <property type="match status" value="1"/>
</dbReference>
<comment type="catalytic activity">
    <reaction evidence="13">
        <text>ATP + H2O = ADP + phosphate + H(+)</text>
        <dbReference type="Rhea" id="RHEA:13065"/>
        <dbReference type="ChEBI" id="CHEBI:15377"/>
        <dbReference type="ChEBI" id="CHEBI:15378"/>
        <dbReference type="ChEBI" id="CHEBI:30616"/>
        <dbReference type="ChEBI" id="CHEBI:43474"/>
        <dbReference type="ChEBI" id="CHEBI:456216"/>
        <dbReference type="EC" id="5.6.2.4"/>
    </reaction>
</comment>
<dbReference type="InterPro" id="IPR014017">
    <property type="entry name" value="DNA_helicase_UvrD-like_C"/>
</dbReference>
<dbReference type="InterPro" id="IPR027417">
    <property type="entry name" value="P-loop_NTPase"/>
</dbReference>
<keyword evidence="2 14" id="KW-0547">Nucleotide-binding</keyword>
<protein>
    <recommendedName>
        <fullName evidence="12">DNA 3'-5' helicase</fullName>
        <ecNumber evidence="12">5.6.2.4</ecNumber>
    </recommendedName>
</protein>
<dbReference type="InterPro" id="IPR038726">
    <property type="entry name" value="PDDEXK_AddAB-type"/>
</dbReference>
<dbReference type="GO" id="GO:0009338">
    <property type="term" value="C:exodeoxyribonuclease V complex"/>
    <property type="evidence" value="ECO:0007669"/>
    <property type="project" value="TreeGrafter"/>
</dbReference>
<organism evidence="17 18">
    <name type="scientific">Gracilibacillus halotolerans</name>
    <dbReference type="NCBI Taxonomy" id="74386"/>
    <lineage>
        <taxon>Bacteria</taxon>
        <taxon>Bacillati</taxon>
        <taxon>Bacillota</taxon>
        <taxon>Bacilli</taxon>
        <taxon>Bacillales</taxon>
        <taxon>Bacillaceae</taxon>
        <taxon>Gracilibacillus</taxon>
    </lineage>
</organism>
<feature type="binding site" evidence="14">
    <location>
        <begin position="26"/>
        <end position="33"/>
    </location>
    <ligand>
        <name>ATP</name>
        <dbReference type="ChEBI" id="CHEBI:30616"/>
    </ligand>
</feature>
<proteinExistence type="predicted"/>
<dbReference type="GO" id="GO:0000725">
    <property type="term" value="P:recombinational repair"/>
    <property type="evidence" value="ECO:0007669"/>
    <property type="project" value="TreeGrafter"/>
</dbReference>
<evidence type="ECO:0000256" key="12">
    <source>
        <dbReference type="ARBA" id="ARBA00034808"/>
    </source>
</evidence>
<dbReference type="PANTHER" id="PTHR11070:SF23">
    <property type="entry name" value="RECBCD ENZYME SUBUNIT RECB"/>
    <property type="match status" value="1"/>
</dbReference>
<name>A0A841RJ63_9BACI</name>
<evidence type="ECO:0000256" key="6">
    <source>
        <dbReference type="ARBA" id="ARBA00022839"/>
    </source>
</evidence>
<dbReference type="RefSeq" id="WP_184243836.1">
    <property type="nucleotide sequence ID" value="NZ_BAAACU010000022.1"/>
</dbReference>
<dbReference type="GO" id="GO:0005524">
    <property type="term" value="F:ATP binding"/>
    <property type="evidence" value="ECO:0007669"/>
    <property type="project" value="UniProtKB-UniRule"/>
</dbReference>
<evidence type="ECO:0000256" key="4">
    <source>
        <dbReference type="ARBA" id="ARBA00022801"/>
    </source>
</evidence>
<keyword evidence="6" id="KW-0269">Exonuclease</keyword>
<keyword evidence="5 14" id="KW-0347">Helicase</keyword>
<evidence type="ECO:0000256" key="2">
    <source>
        <dbReference type="ARBA" id="ARBA00022741"/>
    </source>
</evidence>
<keyword evidence="3" id="KW-0227">DNA damage</keyword>
<dbReference type="InterPro" id="IPR011604">
    <property type="entry name" value="PDDEXK-like_dom_sf"/>
</dbReference>
<reference evidence="17 18" key="1">
    <citation type="submission" date="2020-08" db="EMBL/GenBank/DDBJ databases">
        <title>Genomic Encyclopedia of Type Strains, Phase IV (KMG-IV): sequencing the most valuable type-strain genomes for metagenomic binning, comparative biology and taxonomic classification.</title>
        <authorList>
            <person name="Goeker M."/>
        </authorList>
    </citation>
    <scope>NUCLEOTIDE SEQUENCE [LARGE SCALE GENOMIC DNA]</scope>
    <source>
        <strain evidence="17 18">DSM 11805</strain>
    </source>
</reference>
<dbReference type="Pfam" id="PF00580">
    <property type="entry name" value="UvrD-helicase"/>
    <property type="match status" value="1"/>
</dbReference>
<evidence type="ECO:0000259" key="15">
    <source>
        <dbReference type="PROSITE" id="PS51198"/>
    </source>
</evidence>
<evidence type="ECO:0000256" key="14">
    <source>
        <dbReference type="PROSITE-ProRule" id="PRU00560"/>
    </source>
</evidence>
<dbReference type="GO" id="GO:0003677">
    <property type="term" value="F:DNA binding"/>
    <property type="evidence" value="ECO:0007669"/>
    <property type="project" value="UniProtKB-KW"/>
</dbReference>
<evidence type="ECO:0000313" key="18">
    <source>
        <dbReference type="Proteomes" id="UP000572212"/>
    </source>
</evidence>
<accession>A0A841RJ63</accession>
<evidence type="ECO:0000256" key="7">
    <source>
        <dbReference type="ARBA" id="ARBA00022840"/>
    </source>
</evidence>
<keyword evidence="7 14" id="KW-0067">ATP-binding</keyword>
<keyword evidence="4 14" id="KW-0378">Hydrolase</keyword>
<dbReference type="GO" id="GO:0005829">
    <property type="term" value="C:cytosol"/>
    <property type="evidence" value="ECO:0007669"/>
    <property type="project" value="TreeGrafter"/>
</dbReference>
<evidence type="ECO:0000256" key="3">
    <source>
        <dbReference type="ARBA" id="ARBA00022763"/>
    </source>
</evidence>
<dbReference type="InterPro" id="IPR014016">
    <property type="entry name" value="UvrD-like_ATP-bd"/>
</dbReference>
<dbReference type="GO" id="GO:0043138">
    <property type="term" value="F:3'-5' DNA helicase activity"/>
    <property type="evidence" value="ECO:0007669"/>
    <property type="project" value="UniProtKB-EC"/>
</dbReference>
<feature type="domain" description="UvrD-like helicase C-terminal" evidence="16">
    <location>
        <begin position="459"/>
        <end position="729"/>
    </location>
</feature>
<keyword evidence="18" id="KW-1185">Reference proteome</keyword>
<evidence type="ECO:0000256" key="10">
    <source>
        <dbReference type="ARBA" id="ARBA00023235"/>
    </source>
</evidence>
<dbReference type="Pfam" id="PF12705">
    <property type="entry name" value="PDDEXK_1"/>
    <property type="match status" value="1"/>
</dbReference>
<dbReference type="Gene3D" id="3.90.320.10">
    <property type="match status" value="1"/>
</dbReference>
<dbReference type="SUPFAM" id="SSF52980">
    <property type="entry name" value="Restriction endonuclease-like"/>
    <property type="match status" value="1"/>
</dbReference>
<evidence type="ECO:0000259" key="16">
    <source>
        <dbReference type="PROSITE" id="PS51217"/>
    </source>
</evidence>
<evidence type="ECO:0000256" key="1">
    <source>
        <dbReference type="ARBA" id="ARBA00022722"/>
    </source>
</evidence>
<comment type="catalytic activity">
    <reaction evidence="11">
        <text>Couples ATP hydrolysis with the unwinding of duplex DNA by translocating in the 3'-5' direction.</text>
        <dbReference type="EC" id="5.6.2.4"/>
    </reaction>
</comment>
<dbReference type="InterPro" id="IPR011335">
    <property type="entry name" value="Restrct_endonuc-II-like"/>
</dbReference>
<dbReference type="Pfam" id="PF13361">
    <property type="entry name" value="UvrD_C"/>
    <property type="match status" value="1"/>
</dbReference>
<dbReference type="GO" id="GO:0004527">
    <property type="term" value="F:exonuclease activity"/>
    <property type="evidence" value="ECO:0007669"/>
    <property type="project" value="UniProtKB-KW"/>
</dbReference>
<gene>
    <name evidence="17" type="ORF">GGQ92_000293</name>
</gene>
<dbReference type="AlphaFoldDB" id="A0A841RJ63"/>
<feature type="domain" description="UvrD-like helicase ATP-binding" evidence="15">
    <location>
        <begin position="5"/>
        <end position="441"/>
    </location>
</feature>
<dbReference type="PROSITE" id="PS51217">
    <property type="entry name" value="UVRD_HELICASE_CTER"/>
    <property type="match status" value="1"/>
</dbReference>
<dbReference type="PROSITE" id="PS51198">
    <property type="entry name" value="UVRD_HELICASE_ATP_BIND"/>
    <property type="match status" value="1"/>
</dbReference>
<dbReference type="PANTHER" id="PTHR11070">
    <property type="entry name" value="UVRD / RECB / PCRA DNA HELICASE FAMILY MEMBER"/>
    <property type="match status" value="1"/>
</dbReference>
<dbReference type="Gene3D" id="3.40.50.300">
    <property type="entry name" value="P-loop containing nucleotide triphosphate hydrolases"/>
    <property type="match status" value="3"/>
</dbReference>
<evidence type="ECO:0000313" key="17">
    <source>
        <dbReference type="EMBL" id="MBB6511526.1"/>
    </source>
</evidence>
<dbReference type="EC" id="5.6.2.4" evidence="12"/>
<dbReference type="Proteomes" id="UP000572212">
    <property type="component" value="Unassembled WGS sequence"/>
</dbReference>
<evidence type="ECO:0000256" key="9">
    <source>
        <dbReference type="ARBA" id="ARBA00023204"/>
    </source>
</evidence>